<keyword evidence="3" id="KW-1185">Reference proteome</keyword>
<feature type="domain" description="HTH cro/C1-type" evidence="1">
    <location>
        <begin position="7"/>
        <end position="60"/>
    </location>
</feature>
<dbReference type="InterPro" id="IPR011990">
    <property type="entry name" value="TPR-like_helical_dom_sf"/>
</dbReference>
<dbReference type="OrthoDB" id="2283594at2"/>
<dbReference type="EMBL" id="KI271604">
    <property type="protein sequence ID" value="ERL64135.1"/>
    <property type="molecule type" value="Genomic_DNA"/>
</dbReference>
<dbReference type="Proteomes" id="UP000030647">
    <property type="component" value="Unassembled WGS sequence"/>
</dbReference>
<dbReference type="InterPro" id="IPR001387">
    <property type="entry name" value="Cro/C1-type_HTH"/>
</dbReference>
<evidence type="ECO:0000259" key="1">
    <source>
        <dbReference type="PROSITE" id="PS50943"/>
    </source>
</evidence>
<dbReference type="PROSITE" id="PS50943">
    <property type="entry name" value="HTH_CROC1"/>
    <property type="match status" value="1"/>
</dbReference>
<dbReference type="PANTHER" id="PTHR37038:SF12">
    <property type="entry name" value="TRANSCRIPTIONAL REGULATOR"/>
    <property type="match status" value="1"/>
</dbReference>
<dbReference type="PANTHER" id="PTHR37038">
    <property type="entry name" value="TRANSCRIPTIONAL REGULATOR-RELATED"/>
    <property type="match status" value="1"/>
</dbReference>
<dbReference type="InterPro" id="IPR010982">
    <property type="entry name" value="Lambda_DNA-bd_dom_sf"/>
</dbReference>
<accession>U4TL61</accession>
<gene>
    <name evidence="2" type="ORF">L248_1577</name>
</gene>
<dbReference type="Pfam" id="PF13560">
    <property type="entry name" value="HTH_31"/>
    <property type="match status" value="1"/>
</dbReference>
<dbReference type="CDD" id="cd00093">
    <property type="entry name" value="HTH_XRE"/>
    <property type="match status" value="1"/>
</dbReference>
<dbReference type="InterPro" id="IPR053163">
    <property type="entry name" value="HTH-type_regulator_Rgg"/>
</dbReference>
<dbReference type="GO" id="GO:0003677">
    <property type="term" value="F:DNA binding"/>
    <property type="evidence" value="ECO:0007669"/>
    <property type="project" value="InterPro"/>
</dbReference>
<dbReference type="SMART" id="SM00530">
    <property type="entry name" value="HTH_XRE"/>
    <property type="match status" value="1"/>
</dbReference>
<protein>
    <recommendedName>
        <fullName evidence="1">HTH cro/C1-type domain-containing protein</fullName>
    </recommendedName>
</protein>
<dbReference type="Gene3D" id="1.25.40.10">
    <property type="entry name" value="Tetratricopeptide repeat domain"/>
    <property type="match status" value="1"/>
</dbReference>
<dbReference type="AlphaFoldDB" id="U4TL61"/>
<proteinExistence type="predicted"/>
<name>U4TL61_9LACO</name>
<dbReference type="SUPFAM" id="SSF47413">
    <property type="entry name" value="lambda repressor-like DNA-binding domains"/>
    <property type="match status" value="1"/>
</dbReference>
<evidence type="ECO:0000313" key="2">
    <source>
        <dbReference type="EMBL" id="ERL64135.1"/>
    </source>
</evidence>
<sequence length="295" mass="34226">MELGTFFRQQRHDSGLTIDQVARNIVPASVLSRFERGESELNASDFLRLLVRLNGDVEYLQKTFIDLNRDRYFTIEMANGEELQGRRWQHHYADLYKTTGWFYYRLAAIRFSVVADMYQQPHRETTPESFDIVVGYLNTIPDWGTFEINLMSTISVGLVDDQLTRITPKLLSVLAAKSAGAGVRDRNSSFYDLVAACQGVALSMTRDHLYRDAKVVMQAVAKVPLEQNMILLYNQAKIRLRLAYHDDPTAETTEQMRQLTDTWQGTQYDYFRATDWQSWQRFIGKEAAYRAHNQH</sequence>
<dbReference type="STRING" id="1231336.L248_1577"/>
<dbReference type="HOGENOM" id="CLU_942649_0_0_9"/>
<organism evidence="2 3">
    <name type="scientific">Schleiferilactobacillus shenzhenensis LY-73</name>
    <dbReference type="NCBI Taxonomy" id="1231336"/>
    <lineage>
        <taxon>Bacteria</taxon>
        <taxon>Bacillati</taxon>
        <taxon>Bacillota</taxon>
        <taxon>Bacilli</taxon>
        <taxon>Lactobacillales</taxon>
        <taxon>Lactobacillaceae</taxon>
        <taxon>Schleiferilactobacillus</taxon>
    </lineage>
</organism>
<dbReference type="RefSeq" id="WP_022530584.1">
    <property type="nucleotide sequence ID" value="NZ_KI271604.1"/>
</dbReference>
<evidence type="ECO:0000313" key="3">
    <source>
        <dbReference type="Proteomes" id="UP000030647"/>
    </source>
</evidence>
<reference evidence="3" key="1">
    <citation type="journal article" date="2013" name="Genome Announc.">
        <title>Whole-Genome Sequencing of Lactobacillus shenzhenensis Strain LY-73T.</title>
        <authorList>
            <person name="Lin Z."/>
            <person name="Liu Z."/>
            <person name="Yang R."/>
            <person name="Zou Y."/>
            <person name="Wan D."/>
            <person name="Chen J."/>
            <person name="Guo M."/>
            <person name="Zhao J."/>
            <person name="Fang C."/>
            <person name="Yang R."/>
            <person name="Liu F."/>
        </authorList>
    </citation>
    <scope>NUCLEOTIDE SEQUENCE [LARGE SCALE GENOMIC DNA]</scope>
    <source>
        <strain evidence="3">LY-73</strain>
    </source>
</reference>